<evidence type="ECO:0008006" key="4">
    <source>
        <dbReference type="Google" id="ProtNLM"/>
    </source>
</evidence>
<feature type="compositionally biased region" description="Polar residues" evidence="1">
    <location>
        <begin position="212"/>
        <end position="238"/>
    </location>
</feature>
<protein>
    <recommendedName>
        <fullName evidence="4">Fungal N-terminal domain-containing protein</fullName>
    </recommendedName>
</protein>
<reference evidence="2" key="1">
    <citation type="submission" date="2022-11" db="EMBL/GenBank/DDBJ databases">
        <authorList>
            <person name="Petersen C."/>
        </authorList>
    </citation>
    <scope>NUCLEOTIDE SEQUENCE</scope>
    <source>
        <strain evidence="2">IBT 19713</strain>
    </source>
</reference>
<proteinExistence type="predicted"/>
<reference evidence="2" key="2">
    <citation type="journal article" date="2023" name="IMA Fungus">
        <title>Comparative genomic study of the Penicillium genus elucidates a diverse pangenome and 15 lateral gene transfer events.</title>
        <authorList>
            <person name="Petersen C."/>
            <person name="Sorensen T."/>
            <person name="Nielsen M.R."/>
            <person name="Sondergaard T.E."/>
            <person name="Sorensen J.L."/>
            <person name="Fitzpatrick D.A."/>
            <person name="Frisvad J.C."/>
            <person name="Nielsen K.L."/>
        </authorList>
    </citation>
    <scope>NUCLEOTIDE SEQUENCE</scope>
    <source>
        <strain evidence="2">IBT 19713</strain>
    </source>
</reference>
<gene>
    <name evidence="2" type="ORF">N7468_006895</name>
</gene>
<dbReference type="AlphaFoldDB" id="A0A9W9NT85"/>
<feature type="compositionally biased region" description="Polar residues" evidence="1">
    <location>
        <begin position="244"/>
        <end position="271"/>
    </location>
</feature>
<dbReference type="RefSeq" id="XP_058329081.1">
    <property type="nucleotide sequence ID" value="XM_058476191.1"/>
</dbReference>
<accession>A0A9W9NT85</accession>
<dbReference type="Proteomes" id="UP001150941">
    <property type="component" value="Unassembled WGS sequence"/>
</dbReference>
<dbReference type="OrthoDB" id="3045089at2759"/>
<organism evidence="2 3">
    <name type="scientific">Penicillium chermesinum</name>
    <dbReference type="NCBI Taxonomy" id="63820"/>
    <lineage>
        <taxon>Eukaryota</taxon>
        <taxon>Fungi</taxon>
        <taxon>Dikarya</taxon>
        <taxon>Ascomycota</taxon>
        <taxon>Pezizomycotina</taxon>
        <taxon>Eurotiomycetes</taxon>
        <taxon>Eurotiomycetidae</taxon>
        <taxon>Eurotiales</taxon>
        <taxon>Aspergillaceae</taxon>
        <taxon>Penicillium</taxon>
    </lineage>
</organism>
<dbReference type="GeneID" id="83203494"/>
<dbReference type="EMBL" id="JAPQKS010000005">
    <property type="protein sequence ID" value="KAJ5225670.1"/>
    <property type="molecule type" value="Genomic_DNA"/>
</dbReference>
<evidence type="ECO:0000313" key="3">
    <source>
        <dbReference type="Proteomes" id="UP001150941"/>
    </source>
</evidence>
<keyword evidence="3" id="KW-1185">Reference proteome</keyword>
<evidence type="ECO:0000313" key="2">
    <source>
        <dbReference type="EMBL" id="KAJ5225670.1"/>
    </source>
</evidence>
<comment type="caution">
    <text evidence="2">The sequence shown here is derived from an EMBL/GenBank/DDBJ whole genome shotgun (WGS) entry which is preliminary data.</text>
</comment>
<feature type="region of interest" description="Disordered" evidence="1">
    <location>
        <begin position="197"/>
        <end position="284"/>
    </location>
</feature>
<sequence length="974" mass="108391">MSTSFGVLEIPTLTKITWELYSRCRTIAKDAPDGFRGLVTELGSLQGALRALSDDFSSNTAFFERMNDARRSTLGRCLSLCLQTLQRLTALLNRYRELGILVEGKKFWQEIQWITQRPQIEEIKSKIMVHTSTLSLCMSSIDNTALLHLEKKMLQAIEDDEQAMSPLGTGASRDTDTLVSPLSLKGSSIKGSISELEAPGVSIPRPRLPSLGQISTQQGTPRPIDTSSESTIAASDASTWGKISPTSPLFANDGSSSRTLLGRLNSTSTLGRTERSHNGSIDGRSLERTFWDDVSEVQEKQSLGKGSDSSVTEFGPNNVTEAVSSVMQQLQQVRLQEQAARPLRYVPQNKIHKPDPEVARAFQSSVNEELQVRRLITRDWIRVATWWLLKARATLVNCSRHASQDGSSPALLTDENRKSISDLSEIQPEETSEASSELGWGHDHARWITVNQEDGGTEEERVIYRTFVNAGIGAKTSRLRTRGAPYLLLLATKDGESEPKIIICNQSGSLCLQRDFEQGDLPPLINLSNAILTGFPGTQASDPIPFKFDSMSVSISFQFDGDLGALINIPKSYFDAVKQREPIDSPEFTESVVFKGSVEVWERLKAPGMKPMNSPQIIKSGEVRILEKSFAEAWQNTRRVVISPSAAETSPRCIEFWMPLSRVQIHREDMSRQVLMKWSDTTQERSDKTDGSYNTLYSHMYDSSAPNIGMSLHFGSQKGAEDFEKAVLDINFKPVFSWSEPLSAGRIYDVVDANTDHKQYKAVTILQKKTSWRYIEVCYLYRNADFDYSNSSQSVRFPAASYTDYISTHVEQLFPADHEVGFSHCDKRNATVLIEFNDSSVPQAFLSALAPTHDLIYSRRIVSLTTKSKSPFGKKSNKGYAEIQLWRRTKSLQLAARWDDSVANKWITMALPPGCAEASKDNTVNIPKQPFARGTCLDMLHITAKHPKDSAAGREGAVTIAFQRADGKSVRGFG</sequence>
<evidence type="ECO:0000256" key="1">
    <source>
        <dbReference type="SAM" id="MobiDB-lite"/>
    </source>
</evidence>
<name>A0A9W9NT85_9EURO</name>